<reference evidence="3 4" key="1">
    <citation type="submission" date="2019-08" db="EMBL/GenBank/DDBJ databases">
        <title>Genome of Aequorivita lipolytica Y10-2 (type strain).</title>
        <authorList>
            <person name="Bowman J.P."/>
        </authorList>
    </citation>
    <scope>NUCLEOTIDE SEQUENCE [LARGE SCALE GENOMIC DNA]</scope>
    <source>
        <strain evidence="3 4">Y10-2</strain>
    </source>
</reference>
<name>A0A5C6YME5_9FLAO</name>
<dbReference type="InterPro" id="IPR042342">
    <property type="entry name" value="TTC22"/>
</dbReference>
<dbReference type="InterPro" id="IPR035897">
    <property type="entry name" value="Toll_tir_struct_dom_sf"/>
</dbReference>
<proteinExistence type="predicted"/>
<comment type="caution">
    <text evidence="3">The sequence shown here is derived from an EMBL/GenBank/DDBJ whole genome shotgun (WGS) entry which is preliminary data.</text>
</comment>
<keyword evidence="1" id="KW-1133">Transmembrane helix</keyword>
<protein>
    <submittedName>
        <fullName evidence="3">Toll/interleukin-1 receptor domain-containing protein</fullName>
    </submittedName>
</protein>
<dbReference type="PANTHER" id="PTHR16253">
    <property type="entry name" value="TETRATRICOPEPTIDE REPEAT PROTEIN 22"/>
    <property type="match status" value="1"/>
</dbReference>
<evidence type="ECO:0000313" key="4">
    <source>
        <dbReference type="Proteomes" id="UP000321945"/>
    </source>
</evidence>
<keyword evidence="4" id="KW-1185">Reference proteome</keyword>
<dbReference type="RefSeq" id="WP_111816002.1">
    <property type="nucleotide sequence ID" value="NZ_CBCRZQ010000005.1"/>
</dbReference>
<dbReference type="Pfam" id="PF13676">
    <property type="entry name" value="TIR_2"/>
    <property type="match status" value="1"/>
</dbReference>
<feature type="domain" description="TIR" evidence="2">
    <location>
        <begin position="2"/>
        <end position="124"/>
    </location>
</feature>
<evidence type="ECO:0000313" key="3">
    <source>
        <dbReference type="EMBL" id="TXD68439.1"/>
    </source>
</evidence>
<dbReference type="GO" id="GO:0007165">
    <property type="term" value="P:signal transduction"/>
    <property type="evidence" value="ECO:0007669"/>
    <property type="project" value="InterPro"/>
</dbReference>
<dbReference type="EMBL" id="VORU01000011">
    <property type="protein sequence ID" value="TXD68439.1"/>
    <property type="molecule type" value="Genomic_DNA"/>
</dbReference>
<sequence>MAEGTIFFSYSRDDSEFVLSLAKSLREAGAKVWLDQLDIKPGNRWDNSIENALKTSHTLLVVLSKSSVKSNNVLDEVSYALEENKKVVPVLLEECKIPFRLRRLQYATFAEGHKKGIDSLVSALQLDDTVANRLADVAELPILPKPKPIPPTPDPILDPIEQDLPNYYKPKKTSNAWMYILSGLAVLAVLAVVLILSTSGDTDKELHIPDEQYNNQIVNTNDNPTNTESAIAQDWAYATNTNNIEGYVQFVRTHGKNNTYYNDAYTRMKNMFSENGYVKYGIVNVEQYFNKTLYFDGNELTIPVQGDFISPKMENEIWKNNSPTGYYVQPGRFYLVMDVATDANNVVWVHLAI</sequence>
<evidence type="ECO:0000259" key="2">
    <source>
        <dbReference type="PROSITE" id="PS50104"/>
    </source>
</evidence>
<dbReference type="PANTHER" id="PTHR16253:SF0">
    <property type="entry name" value="TETRATRICOPEPTIDE REPEAT PROTEIN 22"/>
    <property type="match status" value="1"/>
</dbReference>
<dbReference type="Proteomes" id="UP000321945">
    <property type="component" value="Unassembled WGS sequence"/>
</dbReference>
<dbReference type="InterPro" id="IPR000157">
    <property type="entry name" value="TIR_dom"/>
</dbReference>
<gene>
    <name evidence="3" type="ORF">ESV24_12225</name>
</gene>
<keyword evidence="1" id="KW-0812">Transmembrane</keyword>
<accession>A0A5C6YME5</accession>
<dbReference type="PROSITE" id="PS50104">
    <property type="entry name" value="TIR"/>
    <property type="match status" value="1"/>
</dbReference>
<keyword evidence="1" id="KW-0472">Membrane</keyword>
<dbReference type="OrthoDB" id="1098242at2"/>
<dbReference type="SMART" id="SM00255">
    <property type="entry name" value="TIR"/>
    <property type="match status" value="1"/>
</dbReference>
<organism evidence="3 4">
    <name type="scientific">Aequorivita lipolytica</name>
    <dbReference type="NCBI Taxonomy" id="153267"/>
    <lineage>
        <taxon>Bacteria</taxon>
        <taxon>Pseudomonadati</taxon>
        <taxon>Bacteroidota</taxon>
        <taxon>Flavobacteriia</taxon>
        <taxon>Flavobacteriales</taxon>
        <taxon>Flavobacteriaceae</taxon>
        <taxon>Aequorivita</taxon>
    </lineage>
</organism>
<dbReference type="SUPFAM" id="SSF52200">
    <property type="entry name" value="Toll/Interleukin receptor TIR domain"/>
    <property type="match status" value="1"/>
</dbReference>
<feature type="transmembrane region" description="Helical" evidence="1">
    <location>
        <begin position="176"/>
        <end position="196"/>
    </location>
</feature>
<evidence type="ECO:0000256" key="1">
    <source>
        <dbReference type="SAM" id="Phobius"/>
    </source>
</evidence>
<dbReference type="AlphaFoldDB" id="A0A5C6YME5"/>
<dbReference type="Gene3D" id="3.40.50.10140">
    <property type="entry name" value="Toll/interleukin-1 receptor homology (TIR) domain"/>
    <property type="match status" value="1"/>
</dbReference>
<keyword evidence="3" id="KW-0675">Receptor</keyword>